<comment type="caution">
    <text evidence="1">The sequence shown here is derived from an EMBL/GenBank/DDBJ whole genome shotgun (WGS) entry which is preliminary data.</text>
</comment>
<accession>A0ABQ1CBF1</accession>
<dbReference type="InterPro" id="IPR029063">
    <property type="entry name" value="SAM-dependent_MTases_sf"/>
</dbReference>
<keyword evidence="1" id="KW-0808">Transferase</keyword>
<organism evidence="1 2">
    <name type="scientific">Mycobacterium paragordonae</name>
    <dbReference type="NCBI Taxonomy" id="1389713"/>
    <lineage>
        <taxon>Bacteria</taxon>
        <taxon>Bacillati</taxon>
        <taxon>Actinomycetota</taxon>
        <taxon>Actinomycetes</taxon>
        <taxon>Mycobacteriales</taxon>
        <taxon>Mycobacteriaceae</taxon>
        <taxon>Mycobacterium</taxon>
    </lineage>
</organism>
<evidence type="ECO:0000313" key="1">
    <source>
        <dbReference type="EMBL" id="GFG81735.1"/>
    </source>
</evidence>
<dbReference type="GO" id="GO:0032259">
    <property type="term" value="P:methylation"/>
    <property type="evidence" value="ECO:0007669"/>
    <property type="project" value="UniProtKB-KW"/>
</dbReference>
<evidence type="ECO:0000313" key="2">
    <source>
        <dbReference type="Proteomes" id="UP000465240"/>
    </source>
</evidence>
<name>A0ABQ1CBF1_9MYCO</name>
<keyword evidence="2" id="KW-1185">Reference proteome</keyword>
<dbReference type="Gene3D" id="3.40.50.150">
    <property type="entry name" value="Vaccinia Virus protein VP39"/>
    <property type="match status" value="1"/>
</dbReference>
<dbReference type="Pfam" id="PF13578">
    <property type="entry name" value="Methyltransf_24"/>
    <property type="match status" value="1"/>
</dbReference>
<dbReference type="GO" id="GO:0008168">
    <property type="term" value="F:methyltransferase activity"/>
    <property type="evidence" value="ECO:0007669"/>
    <property type="project" value="UniProtKB-KW"/>
</dbReference>
<dbReference type="Proteomes" id="UP000465240">
    <property type="component" value="Unassembled WGS sequence"/>
</dbReference>
<reference evidence="1 2" key="1">
    <citation type="journal article" date="2019" name="Emerg. Microbes Infect.">
        <title>Comprehensive subspecies identification of 175 nontuberculous mycobacteria species based on 7547 genomic profiles.</title>
        <authorList>
            <person name="Matsumoto Y."/>
            <person name="Kinjo T."/>
            <person name="Motooka D."/>
            <person name="Nabeya D."/>
            <person name="Jung N."/>
            <person name="Uechi K."/>
            <person name="Horii T."/>
            <person name="Iida T."/>
            <person name="Fujita J."/>
            <person name="Nakamura S."/>
        </authorList>
    </citation>
    <scope>NUCLEOTIDE SEQUENCE [LARGE SCALE GENOMIC DNA]</scope>
    <source>
        <strain evidence="1 2">JCM 18565</strain>
    </source>
</reference>
<protein>
    <submittedName>
        <fullName evidence="1">Methyltransferase</fullName>
    </submittedName>
</protein>
<dbReference type="SUPFAM" id="SSF53335">
    <property type="entry name" value="S-adenosyl-L-methionine-dependent methyltransferases"/>
    <property type="match status" value="1"/>
</dbReference>
<keyword evidence="1" id="KW-0489">Methyltransferase</keyword>
<proteinExistence type="predicted"/>
<sequence length="243" mass="27390">MVYHGDGLSTVHNHSFMDDSKFKDAYNYVSDLLGKDYGWMWRNYIGIKLASAARRKSLNFVECGVGEGWLSLSIIRYFRQNYAVIPFMTLFDTFTGIDPDIVDPEELAHWGCSVEERTRVHSYGDTTFQRIKAYFDATSGASDRIRFVQGAIPPSMTDDVVAGIASRGEISFLHIDMNNSVPEVYALERLYPLLSVGGVVLLDDYAYMGYEYQYHQINKVCDSLGIESPISLPTGQGLLIRTT</sequence>
<gene>
    <name evidence="1" type="ORF">MPRG_50110</name>
</gene>
<dbReference type="EMBL" id="BLKX01000001">
    <property type="protein sequence ID" value="GFG81735.1"/>
    <property type="molecule type" value="Genomic_DNA"/>
</dbReference>